<organism evidence="1 2">
    <name type="scientific">Rhodococcus qingshengii</name>
    <dbReference type="NCBI Taxonomy" id="334542"/>
    <lineage>
        <taxon>Bacteria</taxon>
        <taxon>Bacillati</taxon>
        <taxon>Actinomycetota</taxon>
        <taxon>Actinomycetes</taxon>
        <taxon>Mycobacteriales</taxon>
        <taxon>Nocardiaceae</taxon>
        <taxon>Rhodococcus</taxon>
        <taxon>Rhodococcus erythropolis group</taxon>
    </lineage>
</organism>
<dbReference type="AlphaFoldDB" id="A0A2A5JF19"/>
<name>A0A2A5JF19_RHOSG</name>
<accession>A0A2A5JF19</accession>
<dbReference type="RefSeq" id="WP_060938866.1">
    <property type="nucleotide sequence ID" value="NZ_NOVD01000004.1"/>
</dbReference>
<proteinExistence type="predicted"/>
<comment type="caution">
    <text evidence="1">The sequence shown here is derived from an EMBL/GenBank/DDBJ whole genome shotgun (WGS) entry which is preliminary data.</text>
</comment>
<dbReference type="Proteomes" id="UP000230886">
    <property type="component" value="Unassembled WGS sequence"/>
</dbReference>
<protein>
    <submittedName>
        <fullName evidence="1">Uncharacterized protein</fullName>
    </submittedName>
</protein>
<dbReference type="EMBL" id="NOVD01000004">
    <property type="protein sequence ID" value="PCK27877.1"/>
    <property type="molecule type" value="Genomic_DNA"/>
</dbReference>
<reference evidence="1 2" key="1">
    <citation type="submission" date="2017-07" db="EMBL/GenBank/DDBJ databases">
        <title>Draft sequence of Rhodococcus enclensis 23b-28.</title>
        <authorList>
            <person name="Besaury L."/>
            <person name="Sancelme M."/>
            <person name="Amato P."/>
            <person name="Lallement A."/>
            <person name="Delort A.-M."/>
        </authorList>
    </citation>
    <scope>NUCLEOTIDE SEQUENCE [LARGE SCALE GENOMIC DNA]</scope>
    <source>
        <strain evidence="1 2">23b-28</strain>
    </source>
</reference>
<evidence type="ECO:0000313" key="2">
    <source>
        <dbReference type="Proteomes" id="UP000230886"/>
    </source>
</evidence>
<evidence type="ECO:0000313" key="1">
    <source>
        <dbReference type="EMBL" id="PCK27877.1"/>
    </source>
</evidence>
<gene>
    <name evidence="1" type="ORF">CHR55_08565</name>
</gene>
<sequence>MAPTGSANAMALWTTAFVVSQANIARLLGPVAPKVLEVQTAFSARRYLEIMDSMDAEATARFRSHYYPDFVHPAIYAMALRSAGKRLGERVPLSAATRRALAVAPVLSAAGDYVENVVGLHFLDHRDSITDSRVRAASTVSIAKWVLALGTFGYLSQGFVRVWVSRK</sequence>